<accession>A0A2C9CYE7</accession>
<protein>
    <submittedName>
        <fullName evidence="2">Uncharacterized protein</fullName>
    </submittedName>
</protein>
<evidence type="ECO:0000256" key="1">
    <source>
        <dbReference type="SAM" id="MobiDB-lite"/>
    </source>
</evidence>
<proteinExistence type="predicted"/>
<organism evidence="2 3">
    <name type="scientific">Yersinia phage fHe-Yen9-03</name>
    <dbReference type="NCBI Taxonomy" id="2052743"/>
    <lineage>
        <taxon>Viruses</taxon>
        <taxon>Duplodnaviria</taxon>
        <taxon>Heunggongvirae</taxon>
        <taxon>Uroviricota</taxon>
        <taxon>Caudoviricetes</taxon>
        <taxon>Eneladusvirus</taxon>
        <taxon>Eneladusvirus Yen904</taxon>
    </lineage>
</organism>
<sequence>MEKVYVSVDGIEFSSKEDLLEYQKLAELAGNDFAEKRRQYLILKEISNNALNELLKFQEECTHEYVQIRARSDTGNYDPSQDSYWYEIKCKCCNKRWDEDQSDSQYRGKLDDKKVERIR</sequence>
<gene>
    <name evidence="2" type="primary">g079</name>
</gene>
<dbReference type="EMBL" id="LT960552">
    <property type="protein sequence ID" value="SOK58887.1"/>
    <property type="molecule type" value="Genomic_DNA"/>
</dbReference>
<evidence type="ECO:0000313" key="3">
    <source>
        <dbReference type="Proteomes" id="UP000241364"/>
    </source>
</evidence>
<dbReference type="Proteomes" id="UP000241364">
    <property type="component" value="Chromosome i"/>
</dbReference>
<feature type="compositionally biased region" description="Basic and acidic residues" evidence="1">
    <location>
        <begin position="106"/>
        <end position="119"/>
    </location>
</feature>
<name>A0A2C9CYE7_9CAUD</name>
<feature type="region of interest" description="Disordered" evidence="1">
    <location>
        <begin position="98"/>
        <end position="119"/>
    </location>
</feature>
<reference evidence="3" key="1">
    <citation type="submission" date="2017-10" db="EMBL/GenBank/DDBJ databases">
        <authorList>
            <person name="Skurnik M."/>
        </authorList>
    </citation>
    <scope>NUCLEOTIDE SEQUENCE [LARGE SCALE GENOMIC DNA]</scope>
    <source>
        <strain evidence="3">fHe-Yen9-03</strain>
    </source>
</reference>
<evidence type="ECO:0000313" key="2">
    <source>
        <dbReference type="EMBL" id="SOK58887.1"/>
    </source>
</evidence>